<dbReference type="UniPathway" id="UPA00219"/>
<evidence type="ECO:0000259" key="13">
    <source>
        <dbReference type="Pfam" id="PF02875"/>
    </source>
</evidence>
<dbReference type="GO" id="GO:0051301">
    <property type="term" value="P:cell division"/>
    <property type="evidence" value="ECO:0007669"/>
    <property type="project" value="UniProtKB-KW"/>
</dbReference>
<feature type="domain" description="Mur ligase N-terminal catalytic" evidence="12">
    <location>
        <begin position="29"/>
        <end position="99"/>
    </location>
</feature>
<evidence type="ECO:0000256" key="5">
    <source>
        <dbReference type="ARBA" id="ARBA00022840"/>
    </source>
</evidence>
<protein>
    <recommendedName>
        <fullName evidence="10 11">UDP-N-acetylmuramoyl-tripeptide--D-alanyl-D-alanine ligase</fullName>
        <ecNumber evidence="10 11">6.3.2.10</ecNumber>
    </recommendedName>
    <alternativeName>
        <fullName evidence="10">D-alanyl-D-alanine-adding enzyme</fullName>
    </alternativeName>
</protein>
<comment type="catalytic activity">
    <reaction evidence="10 11">
        <text>D-alanyl-D-alanine + UDP-N-acetyl-alpha-D-muramoyl-L-alanyl-gamma-D-glutamyl-meso-2,6-diaminopimelate + ATP = UDP-N-acetyl-alpha-D-muramoyl-L-alanyl-gamma-D-glutamyl-meso-2,6-diaminopimeloyl-D-alanyl-D-alanine + ADP + phosphate + H(+)</text>
        <dbReference type="Rhea" id="RHEA:28374"/>
        <dbReference type="ChEBI" id="CHEBI:15378"/>
        <dbReference type="ChEBI" id="CHEBI:30616"/>
        <dbReference type="ChEBI" id="CHEBI:43474"/>
        <dbReference type="ChEBI" id="CHEBI:57822"/>
        <dbReference type="ChEBI" id="CHEBI:61386"/>
        <dbReference type="ChEBI" id="CHEBI:83905"/>
        <dbReference type="ChEBI" id="CHEBI:456216"/>
        <dbReference type="EC" id="6.3.2.10"/>
    </reaction>
</comment>
<evidence type="ECO:0000256" key="10">
    <source>
        <dbReference type="HAMAP-Rule" id="MF_02019"/>
    </source>
</evidence>
<evidence type="ECO:0000313" key="16">
    <source>
        <dbReference type="Proteomes" id="UP000575898"/>
    </source>
</evidence>
<evidence type="ECO:0000259" key="12">
    <source>
        <dbReference type="Pfam" id="PF01225"/>
    </source>
</evidence>
<dbReference type="GO" id="GO:0008360">
    <property type="term" value="P:regulation of cell shape"/>
    <property type="evidence" value="ECO:0007669"/>
    <property type="project" value="UniProtKB-KW"/>
</dbReference>
<keyword evidence="6 10" id="KW-0133">Cell shape</keyword>
<evidence type="ECO:0000256" key="1">
    <source>
        <dbReference type="ARBA" id="ARBA00022490"/>
    </source>
</evidence>
<evidence type="ECO:0000259" key="14">
    <source>
        <dbReference type="Pfam" id="PF08245"/>
    </source>
</evidence>
<comment type="subcellular location">
    <subcellularLocation>
        <location evidence="10 11">Cytoplasm</location>
    </subcellularLocation>
</comment>
<dbReference type="InterPro" id="IPR035911">
    <property type="entry name" value="MurE/MurF_N"/>
</dbReference>
<proteinExistence type="inferred from homology"/>
<dbReference type="HAMAP" id="MF_02019">
    <property type="entry name" value="MurF"/>
    <property type="match status" value="1"/>
</dbReference>
<keyword evidence="3 10" id="KW-0132">Cell division</keyword>
<dbReference type="Pfam" id="PF02875">
    <property type="entry name" value="Mur_ligase_C"/>
    <property type="match status" value="1"/>
</dbReference>
<dbReference type="SUPFAM" id="SSF53244">
    <property type="entry name" value="MurD-like peptide ligases, peptide-binding domain"/>
    <property type="match status" value="1"/>
</dbReference>
<dbReference type="GO" id="GO:0071555">
    <property type="term" value="P:cell wall organization"/>
    <property type="evidence" value="ECO:0007669"/>
    <property type="project" value="UniProtKB-KW"/>
</dbReference>
<evidence type="ECO:0000256" key="11">
    <source>
        <dbReference type="RuleBase" id="RU004136"/>
    </source>
</evidence>
<dbReference type="PANTHER" id="PTHR43024">
    <property type="entry name" value="UDP-N-ACETYLMURAMOYL-TRIPEPTIDE--D-ALANYL-D-ALANINE LIGASE"/>
    <property type="match status" value="1"/>
</dbReference>
<dbReference type="GO" id="GO:0009252">
    <property type="term" value="P:peptidoglycan biosynthetic process"/>
    <property type="evidence" value="ECO:0007669"/>
    <property type="project" value="UniProtKB-UniRule"/>
</dbReference>
<dbReference type="Gene3D" id="3.90.190.20">
    <property type="entry name" value="Mur ligase, C-terminal domain"/>
    <property type="match status" value="1"/>
</dbReference>
<keyword evidence="1 10" id="KW-0963">Cytoplasm</keyword>
<dbReference type="InterPro" id="IPR013221">
    <property type="entry name" value="Mur_ligase_cen"/>
</dbReference>
<evidence type="ECO:0000256" key="2">
    <source>
        <dbReference type="ARBA" id="ARBA00022598"/>
    </source>
</evidence>
<evidence type="ECO:0000313" key="15">
    <source>
        <dbReference type="EMBL" id="MBB5018849.1"/>
    </source>
</evidence>
<dbReference type="GO" id="GO:0005524">
    <property type="term" value="F:ATP binding"/>
    <property type="evidence" value="ECO:0007669"/>
    <property type="project" value="UniProtKB-UniRule"/>
</dbReference>
<dbReference type="GO" id="GO:0047480">
    <property type="term" value="F:UDP-N-acetylmuramoyl-tripeptide-D-alanyl-D-alanine ligase activity"/>
    <property type="evidence" value="ECO:0007669"/>
    <property type="project" value="UniProtKB-UniRule"/>
</dbReference>
<dbReference type="InterPro" id="IPR004101">
    <property type="entry name" value="Mur_ligase_C"/>
</dbReference>
<dbReference type="AlphaFoldDB" id="A0A840MP37"/>
<gene>
    <name evidence="10" type="primary">murF</name>
    <name evidence="15" type="ORF">HNQ59_002146</name>
</gene>
<dbReference type="InterPro" id="IPR036615">
    <property type="entry name" value="Mur_ligase_C_dom_sf"/>
</dbReference>
<dbReference type="PANTHER" id="PTHR43024:SF1">
    <property type="entry name" value="UDP-N-ACETYLMURAMOYL-TRIPEPTIDE--D-ALANYL-D-ALANINE LIGASE"/>
    <property type="match status" value="1"/>
</dbReference>
<keyword evidence="8 10" id="KW-0131">Cell cycle</keyword>
<dbReference type="SUPFAM" id="SSF53623">
    <property type="entry name" value="MurD-like peptide ligases, catalytic domain"/>
    <property type="match status" value="1"/>
</dbReference>
<comment type="function">
    <text evidence="10 11">Involved in cell wall formation. Catalyzes the final step in the synthesis of UDP-N-acetylmuramoyl-pentapeptide, the precursor of murein.</text>
</comment>
<accession>A0A840MP37</accession>
<dbReference type="EC" id="6.3.2.10" evidence="10 11"/>
<sequence length="456" mass="47725">MIDPTMMSLSEAAAALGGSTTAPEVRFARVNTDSRAIEPGDLFIALEGERFDAHDFVNGALAAGAAAAVVKASWEGGDDLPLIRVDDTHRALGQLAAFWRSRFTIPVAAITGSSGKTTVKEMLASICTAASSEAEVLATRGNLNNDIGVPLTLLRLRANHRFAVIEMGMNHAGEISYLTRMGRPDVALVNNAGAVHLEGLGSVEAVARAKGEIFEGLGEQGIAIINEDDAYAPLWKQLAGTHRTLTFGLQQGDVRATFKLAVLDSELTLRTPAGDVSLKLSVPGMHNIRNALAATAAALGMGIGLDAIQRGLAQFGGVKGRLQRKQGRHGGLVIDDTYNANPASMAAALSVLAAQPGDTCFVMGDMGELGPDGPQLHAEIGALARDKGIKHLYCLGPLCAEAASQYGERARHFNEIEPLLAALASELAAGATVLVKGSRFMKMERVVDFLTAQGGA</sequence>
<feature type="binding site" evidence="10">
    <location>
        <begin position="112"/>
        <end position="118"/>
    </location>
    <ligand>
        <name>ATP</name>
        <dbReference type="ChEBI" id="CHEBI:30616"/>
    </ligand>
</feature>
<keyword evidence="5 10" id="KW-0067">ATP-binding</keyword>
<evidence type="ECO:0000256" key="6">
    <source>
        <dbReference type="ARBA" id="ARBA00022960"/>
    </source>
</evidence>
<dbReference type="InterPro" id="IPR036565">
    <property type="entry name" value="Mur-like_cat_sf"/>
</dbReference>
<keyword evidence="4 10" id="KW-0547">Nucleotide-binding</keyword>
<dbReference type="NCBIfam" id="TIGR01143">
    <property type="entry name" value="murF"/>
    <property type="match status" value="1"/>
</dbReference>
<dbReference type="Gene3D" id="3.40.1190.10">
    <property type="entry name" value="Mur-like, catalytic domain"/>
    <property type="match status" value="1"/>
</dbReference>
<evidence type="ECO:0000256" key="3">
    <source>
        <dbReference type="ARBA" id="ARBA00022618"/>
    </source>
</evidence>
<comment type="similarity">
    <text evidence="10">Belongs to the MurCDEF family. MurF subfamily.</text>
</comment>
<dbReference type="SUPFAM" id="SSF63418">
    <property type="entry name" value="MurE/MurF N-terminal domain"/>
    <property type="match status" value="1"/>
</dbReference>
<keyword evidence="16" id="KW-1185">Reference proteome</keyword>
<evidence type="ECO:0000256" key="4">
    <source>
        <dbReference type="ARBA" id="ARBA00022741"/>
    </source>
</evidence>
<dbReference type="RefSeq" id="WP_343074241.1">
    <property type="nucleotide sequence ID" value="NZ_JACHHY010000012.1"/>
</dbReference>
<feature type="domain" description="Mur ligase central" evidence="14">
    <location>
        <begin position="110"/>
        <end position="298"/>
    </location>
</feature>
<name>A0A840MP37_9PROT</name>
<dbReference type="InterPro" id="IPR051046">
    <property type="entry name" value="MurCDEF_CellWall_CoF430Synth"/>
</dbReference>
<organism evidence="15 16">
    <name type="scientific">Chitinivorax tropicus</name>
    <dbReference type="NCBI Taxonomy" id="714531"/>
    <lineage>
        <taxon>Bacteria</taxon>
        <taxon>Pseudomonadati</taxon>
        <taxon>Pseudomonadota</taxon>
        <taxon>Betaproteobacteria</taxon>
        <taxon>Chitinivorax</taxon>
    </lineage>
</organism>
<keyword evidence="7 10" id="KW-0573">Peptidoglycan synthesis</keyword>
<dbReference type="Gene3D" id="3.40.1390.10">
    <property type="entry name" value="MurE/MurF, N-terminal domain"/>
    <property type="match status" value="1"/>
</dbReference>
<dbReference type="InterPro" id="IPR005863">
    <property type="entry name" value="UDP-N-AcMur_synth"/>
</dbReference>
<dbReference type="Pfam" id="PF01225">
    <property type="entry name" value="Mur_ligase"/>
    <property type="match status" value="1"/>
</dbReference>
<evidence type="ECO:0000256" key="8">
    <source>
        <dbReference type="ARBA" id="ARBA00023306"/>
    </source>
</evidence>
<keyword evidence="2 10" id="KW-0436">Ligase</keyword>
<keyword evidence="9 10" id="KW-0961">Cell wall biogenesis/degradation</keyword>
<dbReference type="GO" id="GO:0005737">
    <property type="term" value="C:cytoplasm"/>
    <property type="evidence" value="ECO:0007669"/>
    <property type="project" value="UniProtKB-SubCell"/>
</dbReference>
<dbReference type="InterPro" id="IPR000713">
    <property type="entry name" value="Mur_ligase_N"/>
</dbReference>
<comment type="caution">
    <text evidence="15">The sequence shown here is derived from an EMBL/GenBank/DDBJ whole genome shotgun (WGS) entry which is preliminary data.</text>
</comment>
<dbReference type="Proteomes" id="UP000575898">
    <property type="component" value="Unassembled WGS sequence"/>
</dbReference>
<feature type="domain" description="Mur ligase C-terminal" evidence="13">
    <location>
        <begin position="320"/>
        <end position="439"/>
    </location>
</feature>
<dbReference type="EMBL" id="JACHHY010000012">
    <property type="protein sequence ID" value="MBB5018849.1"/>
    <property type="molecule type" value="Genomic_DNA"/>
</dbReference>
<dbReference type="Pfam" id="PF08245">
    <property type="entry name" value="Mur_ligase_M"/>
    <property type="match status" value="1"/>
</dbReference>
<comment type="pathway">
    <text evidence="10 11">Cell wall biogenesis; peptidoglycan biosynthesis.</text>
</comment>
<evidence type="ECO:0000256" key="7">
    <source>
        <dbReference type="ARBA" id="ARBA00022984"/>
    </source>
</evidence>
<evidence type="ECO:0000256" key="9">
    <source>
        <dbReference type="ARBA" id="ARBA00023316"/>
    </source>
</evidence>
<reference evidence="15 16" key="1">
    <citation type="submission" date="2020-08" db="EMBL/GenBank/DDBJ databases">
        <title>Genomic Encyclopedia of Type Strains, Phase IV (KMG-IV): sequencing the most valuable type-strain genomes for metagenomic binning, comparative biology and taxonomic classification.</title>
        <authorList>
            <person name="Goeker M."/>
        </authorList>
    </citation>
    <scope>NUCLEOTIDE SEQUENCE [LARGE SCALE GENOMIC DNA]</scope>
    <source>
        <strain evidence="15 16">DSM 27165</strain>
    </source>
</reference>